<dbReference type="Pfam" id="PF00085">
    <property type="entry name" value="Thioredoxin"/>
    <property type="match status" value="1"/>
</dbReference>
<dbReference type="InterPro" id="IPR013766">
    <property type="entry name" value="Thioredoxin_domain"/>
</dbReference>
<dbReference type="AlphaFoldDB" id="A0A6C0IYC3"/>
<dbReference type="SUPFAM" id="SSF52833">
    <property type="entry name" value="Thioredoxin-like"/>
    <property type="match status" value="1"/>
</dbReference>
<name>A0A6C0IYC3_9ZZZZ</name>
<accession>A0A6C0IYC3</accession>
<dbReference type="CDD" id="cd02947">
    <property type="entry name" value="TRX_family"/>
    <property type="match status" value="1"/>
</dbReference>
<dbReference type="PRINTS" id="PR00421">
    <property type="entry name" value="THIOREDOXIN"/>
</dbReference>
<reference evidence="2" key="1">
    <citation type="journal article" date="2020" name="Nature">
        <title>Giant virus diversity and host interactions through global metagenomics.</title>
        <authorList>
            <person name="Schulz F."/>
            <person name="Roux S."/>
            <person name="Paez-Espino D."/>
            <person name="Jungbluth S."/>
            <person name="Walsh D.A."/>
            <person name="Denef V.J."/>
            <person name="McMahon K.D."/>
            <person name="Konstantinidis K.T."/>
            <person name="Eloe-Fadrosh E.A."/>
            <person name="Kyrpides N.C."/>
            <person name="Woyke T."/>
        </authorList>
    </citation>
    <scope>NUCLEOTIDE SEQUENCE</scope>
    <source>
        <strain evidence="2">GVMAG-M-3300025138-11</strain>
    </source>
</reference>
<evidence type="ECO:0000259" key="1">
    <source>
        <dbReference type="Pfam" id="PF00085"/>
    </source>
</evidence>
<organism evidence="2">
    <name type="scientific">viral metagenome</name>
    <dbReference type="NCBI Taxonomy" id="1070528"/>
    <lineage>
        <taxon>unclassified sequences</taxon>
        <taxon>metagenomes</taxon>
        <taxon>organismal metagenomes</taxon>
    </lineage>
</organism>
<dbReference type="PANTHER" id="PTHR10438:SF468">
    <property type="entry name" value="THIOREDOXIN-1-RELATED"/>
    <property type="match status" value="1"/>
</dbReference>
<dbReference type="Gene3D" id="3.40.30.10">
    <property type="entry name" value="Glutaredoxin"/>
    <property type="match status" value="1"/>
</dbReference>
<protein>
    <recommendedName>
        <fullName evidence="1">Thioredoxin domain-containing protein</fullName>
    </recommendedName>
</protein>
<dbReference type="InterPro" id="IPR050620">
    <property type="entry name" value="Thioredoxin_H-type-like"/>
</dbReference>
<dbReference type="PANTHER" id="PTHR10438">
    <property type="entry name" value="THIOREDOXIN"/>
    <property type="match status" value="1"/>
</dbReference>
<dbReference type="InterPro" id="IPR036249">
    <property type="entry name" value="Thioredoxin-like_sf"/>
</dbReference>
<evidence type="ECO:0000313" key="2">
    <source>
        <dbReference type="EMBL" id="QHT97445.1"/>
    </source>
</evidence>
<feature type="domain" description="Thioredoxin" evidence="1">
    <location>
        <begin position="12"/>
        <end position="101"/>
    </location>
</feature>
<sequence>MKYISLEDNRMFENIKNSGQYGQMYIQFSANWCGPCKMITPKIKELVNTTQNDKAIYCYCDVDEYDELASQLNITSIPTFVIYNIATGQFSDKLTSSNYEDIKNYFSL</sequence>
<proteinExistence type="predicted"/>
<dbReference type="EMBL" id="MN740276">
    <property type="protein sequence ID" value="QHT97445.1"/>
    <property type="molecule type" value="Genomic_DNA"/>
</dbReference>